<sequence length="377" mass="41937">MVQYVYCNRIREKTQVSEKLTPLSGADVHISRCPEGAPHSHAHLAAGGCSRERSGAALHHEGFPSEDHPSAPAAALPEHVCLEWRRKKRATGRLNLVCYEFTRVVGKNLKENVFEALDRFSPNLMDLFRKKTGLSGQLLTDLLRQTKTTEPTDIRCLCLRGLPVVLGDDPSAFFKTCSDATDKDLYSETSVGILCIDEHPQLNPSRVSIILEGSVVMEELANLPQAFCVLFGLIYALHLDYPKCMKSTFHFIQQVRLNLSRVEAVVWAMGHGQDGRVYQLPYPRVALLLAGTEAQAHKPYHSSSTAALLERSANHIERLTTIEYLADHLDEVLGVLVSTPLELACAGVQRGGMGHNQHLVSWRQRGVRVQPSPLLYF</sequence>
<reference evidence="1" key="1">
    <citation type="journal article" date="2023" name="Front. Mar. Sci.">
        <title>A new Merluccius polli reference genome to investigate the effects of global change in West African waters.</title>
        <authorList>
            <person name="Mateo J.L."/>
            <person name="Blanco-Fernandez C."/>
            <person name="Garcia-Vazquez E."/>
            <person name="Machado-Schiaffino G."/>
        </authorList>
    </citation>
    <scope>NUCLEOTIDE SEQUENCE</scope>
    <source>
        <strain evidence="1">C29</strain>
        <tissue evidence="1">Fin</tissue>
    </source>
</reference>
<dbReference type="EMBL" id="JAOPHQ010006561">
    <property type="protein sequence ID" value="KAK0131171.1"/>
    <property type="molecule type" value="Genomic_DNA"/>
</dbReference>
<comment type="caution">
    <text evidence="1">The sequence shown here is derived from an EMBL/GenBank/DDBJ whole genome shotgun (WGS) entry which is preliminary data.</text>
</comment>
<dbReference type="PANTHER" id="PTHR31025">
    <property type="entry name" value="SI:CH211-196P9.1-RELATED"/>
    <property type="match status" value="1"/>
</dbReference>
<proteinExistence type="predicted"/>
<accession>A0AA47M062</accession>
<evidence type="ECO:0000313" key="2">
    <source>
        <dbReference type="Proteomes" id="UP001174136"/>
    </source>
</evidence>
<dbReference type="Proteomes" id="UP001174136">
    <property type="component" value="Unassembled WGS sequence"/>
</dbReference>
<name>A0AA47M062_MERPO</name>
<evidence type="ECO:0000313" key="1">
    <source>
        <dbReference type="EMBL" id="KAK0131171.1"/>
    </source>
</evidence>
<dbReference type="AlphaFoldDB" id="A0AA47M062"/>
<gene>
    <name evidence="1" type="ORF">N1851_034144</name>
</gene>
<protein>
    <submittedName>
        <fullName evidence="1">Uncharacterized protein</fullName>
    </submittedName>
</protein>
<organism evidence="1 2">
    <name type="scientific">Merluccius polli</name>
    <name type="common">Benguela hake</name>
    <name type="synonym">Merluccius cadenati</name>
    <dbReference type="NCBI Taxonomy" id="89951"/>
    <lineage>
        <taxon>Eukaryota</taxon>
        <taxon>Metazoa</taxon>
        <taxon>Chordata</taxon>
        <taxon>Craniata</taxon>
        <taxon>Vertebrata</taxon>
        <taxon>Euteleostomi</taxon>
        <taxon>Actinopterygii</taxon>
        <taxon>Neopterygii</taxon>
        <taxon>Teleostei</taxon>
        <taxon>Neoteleostei</taxon>
        <taxon>Acanthomorphata</taxon>
        <taxon>Zeiogadaria</taxon>
        <taxon>Gadariae</taxon>
        <taxon>Gadiformes</taxon>
        <taxon>Gadoidei</taxon>
        <taxon>Merlucciidae</taxon>
        <taxon>Merluccius</taxon>
    </lineage>
</organism>
<dbReference type="PANTHER" id="PTHR31025:SF19">
    <property type="entry name" value="SI:CH73-42K18.1-RELATED"/>
    <property type="match status" value="1"/>
</dbReference>
<keyword evidence="2" id="KW-1185">Reference proteome</keyword>